<evidence type="ECO:0000313" key="2">
    <source>
        <dbReference type="Proteomes" id="UP000708208"/>
    </source>
</evidence>
<sequence>MIRGLYDEGRAEAREKLFRGKYSQHLGNGTVAPGYNGRPWVRRVDPGRLNEWQEIPLCFCARGTFQRRRSLLERFQAPKRNVTVRTDSIRKEGRGLQGSVEGKTTCLEGGWHTAHETVINQ</sequence>
<protein>
    <submittedName>
        <fullName evidence="1">Uncharacterized protein</fullName>
    </submittedName>
</protein>
<organism evidence="1 2">
    <name type="scientific">Allacma fusca</name>
    <dbReference type="NCBI Taxonomy" id="39272"/>
    <lineage>
        <taxon>Eukaryota</taxon>
        <taxon>Metazoa</taxon>
        <taxon>Ecdysozoa</taxon>
        <taxon>Arthropoda</taxon>
        <taxon>Hexapoda</taxon>
        <taxon>Collembola</taxon>
        <taxon>Symphypleona</taxon>
        <taxon>Sminthuridae</taxon>
        <taxon>Allacma</taxon>
    </lineage>
</organism>
<proteinExistence type="predicted"/>
<dbReference type="Proteomes" id="UP000708208">
    <property type="component" value="Unassembled WGS sequence"/>
</dbReference>
<gene>
    <name evidence="1" type="ORF">AFUS01_LOCUS16254</name>
</gene>
<accession>A0A8J2JVC2</accession>
<dbReference type="AlphaFoldDB" id="A0A8J2JVC2"/>
<name>A0A8J2JVC2_9HEXA</name>
<evidence type="ECO:0000313" key="1">
    <source>
        <dbReference type="EMBL" id="CAG7727410.1"/>
    </source>
</evidence>
<dbReference type="EMBL" id="CAJVCH010148245">
    <property type="protein sequence ID" value="CAG7727410.1"/>
    <property type="molecule type" value="Genomic_DNA"/>
</dbReference>
<keyword evidence="2" id="KW-1185">Reference proteome</keyword>
<reference evidence="1" key="1">
    <citation type="submission" date="2021-06" db="EMBL/GenBank/DDBJ databases">
        <authorList>
            <person name="Hodson N. C."/>
            <person name="Mongue J. A."/>
            <person name="Jaron S. K."/>
        </authorList>
    </citation>
    <scope>NUCLEOTIDE SEQUENCE</scope>
</reference>
<comment type="caution">
    <text evidence="1">The sequence shown here is derived from an EMBL/GenBank/DDBJ whole genome shotgun (WGS) entry which is preliminary data.</text>
</comment>